<feature type="transmembrane region" description="Helical" evidence="13">
    <location>
        <begin position="24"/>
        <end position="47"/>
    </location>
</feature>
<evidence type="ECO:0000256" key="3">
    <source>
        <dbReference type="ARBA" id="ARBA00011160"/>
    </source>
</evidence>
<keyword evidence="7 12" id="KW-0132">Cell division</keyword>
<keyword evidence="8 13" id="KW-0812">Transmembrane</keyword>
<sequence>MGAWSYQHRKAIAHALGRLLHQPLGTLLSALVVGIALALPAGGFVLVDNVASLARGVTGSPEISLYLSLDATDADVTEVESRLRKQDNLSGVQFVSRDVALKQLADNGLADVLDGLERNPLPHAFIVTPRQEDPALFEQLHQTFAAWPKVDHVQLDAAWVQRMHSLLSLVELGVSLLAVLLGAALVIITFNTIRLQILTQRAEIDVTRLLGATDAFIRRPFYWLGCLQGLLGGLVAWTIVTASISLLRGSVESLAQAYGAVFALNGPNPTQVTGLLVVAIALGWLGTALSVRRHLRESE</sequence>
<evidence type="ECO:0000256" key="6">
    <source>
        <dbReference type="ARBA" id="ARBA00022519"/>
    </source>
</evidence>
<feature type="transmembrane region" description="Helical" evidence="13">
    <location>
        <begin position="272"/>
        <end position="291"/>
    </location>
</feature>
<dbReference type="OrthoDB" id="9813411at2"/>
<comment type="similarity">
    <text evidence="2 12">Belongs to the ABC-4 integral membrane protein family. FtsX subfamily.</text>
</comment>
<evidence type="ECO:0000256" key="12">
    <source>
        <dbReference type="PIRNR" id="PIRNR003097"/>
    </source>
</evidence>
<comment type="subcellular location">
    <subcellularLocation>
        <location evidence="1">Cell inner membrane</location>
        <topology evidence="1">Multi-pass membrane protein</topology>
    </subcellularLocation>
</comment>
<dbReference type="GO" id="GO:0032153">
    <property type="term" value="C:cell division site"/>
    <property type="evidence" value="ECO:0007669"/>
    <property type="project" value="TreeGrafter"/>
</dbReference>
<dbReference type="InterPro" id="IPR004513">
    <property type="entry name" value="FtsX"/>
</dbReference>
<name>A0A557QIJ1_9RHOO</name>
<organism evidence="16 17">
    <name type="scientific">Denitromonas halophila</name>
    <dbReference type="NCBI Taxonomy" id="1629404"/>
    <lineage>
        <taxon>Bacteria</taxon>
        <taxon>Pseudomonadati</taxon>
        <taxon>Pseudomonadota</taxon>
        <taxon>Betaproteobacteria</taxon>
        <taxon>Rhodocyclales</taxon>
        <taxon>Zoogloeaceae</taxon>
        <taxon>Denitromonas</taxon>
    </lineage>
</organism>
<evidence type="ECO:0000256" key="8">
    <source>
        <dbReference type="ARBA" id="ARBA00022692"/>
    </source>
</evidence>
<dbReference type="NCBIfam" id="TIGR00439">
    <property type="entry name" value="FtsX_Gneg"/>
    <property type="match status" value="1"/>
</dbReference>
<evidence type="ECO:0000259" key="14">
    <source>
        <dbReference type="Pfam" id="PF02687"/>
    </source>
</evidence>
<reference evidence="16 17" key="1">
    <citation type="submission" date="2019-07" db="EMBL/GenBank/DDBJ databases">
        <title>The pathways for chlorine oxyanion respiration interact through the shared metabolite chlorate.</title>
        <authorList>
            <person name="Barnum T.P."/>
            <person name="Cheng Y."/>
            <person name="Hill K.A."/>
            <person name="Lucas L.N."/>
            <person name="Carlson H.K."/>
            <person name="Coates J.D."/>
        </authorList>
    </citation>
    <scope>NUCLEOTIDE SEQUENCE [LARGE SCALE GENOMIC DNA]</scope>
    <source>
        <strain evidence="16 17">SFB-3</strain>
    </source>
</reference>
<dbReference type="GO" id="GO:0005886">
    <property type="term" value="C:plasma membrane"/>
    <property type="evidence" value="ECO:0007669"/>
    <property type="project" value="UniProtKB-SubCell"/>
</dbReference>
<feature type="transmembrane region" description="Helical" evidence="13">
    <location>
        <begin position="172"/>
        <end position="193"/>
    </location>
</feature>
<keyword evidence="5 12" id="KW-1003">Cell membrane</keyword>
<dbReference type="RefSeq" id="WP_144310812.1">
    <property type="nucleotide sequence ID" value="NZ_VMNK01000016.1"/>
</dbReference>
<keyword evidence="17" id="KW-1185">Reference proteome</keyword>
<evidence type="ECO:0000313" key="17">
    <source>
        <dbReference type="Proteomes" id="UP000319502"/>
    </source>
</evidence>
<keyword evidence="9 13" id="KW-1133">Transmembrane helix</keyword>
<dbReference type="AlphaFoldDB" id="A0A557QIJ1"/>
<feature type="domain" description="FtsX extracellular" evidence="15">
    <location>
        <begin position="62"/>
        <end position="153"/>
    </location>
</feature>
<dbReference type="GO" id="GO:0051301">
    <property type="term" value="P:cell division"/>
    <property type="evidence" value="ECO:0007669"/>
    <property type="project" value="UniProtKB-KW"/>
</dbReference>
<accession>A0A557QIJ1</accession>
<evidence type="ECO:0000256" key="2">
    <source>
        <dbReference type="ARBA" id="ARBA00007379"/>
    </source>
</evidence>
<dbReference type="Pfam" id="PF02687">
    <property type="entry name" value="FtsX"/>
    <property type="match status" value="1"/>
</dbReference>
<dbReference type="InterPro" id="IPR003838">
    <property type="entry name" value="ABC3_permease_C"/>
</dbReference>
<comment type="function">
    <text evidence="12">Part of the ABC transporter FtsEX involved in cellular division.</text>
</comment>
<feature type="domain" description="ABC3 transporter permease C-terminal" evidence="14">
    <location>
        <begin position="176"/>
        <end position="296"/>
    </location>
</feature>
<keyword evidence="6 12" id="KW-0997">Cell inner membrane</keyword>
<dbReference type="PANTHER" id="PTHR47755">
    <property type="entry name" value="CELL DIVISION PROTEIN FTSX"/>
    <property type="match status" value="1"/>
</dbReference>
<evidence type="ECO:0000256" key="13">
    <source>
        <dbReference type="SAM" id="Phobius"/>
    </source>
</evidence>
<dbReference type="PANTHER" id="PTHR47755:SF1">
    <property type="entry name" value="CELL DIVISION PROTEIN FTSX"/>
    <property type="match status" value="1"/>
</dbReference>
<evidence type="ECO:0000313" key="16">
    <source>
        <dbReference type="EMBL" id="TVO52729.1"/>
    </source>
</evidence>
<keyword evidence="11 12" id="KW-0131">Cell cycle</keyword>
<feature type="transmembrane region" description="Helical" evidence="13">
    <location>
        <begin position="221"/>
        <end position="244"/>
    </location>
</feature>
<gene>
    <name evidence="16" type="ORF">FHP91_17470</name>
</gene>
<dbReference type="PIRSF" id="PIRSF003097">
    <property type="entry name" value="FtsX"/>
    <property type="match status" value="1"/>
</dbReference>
<evidence type="ECO:0000256" key="5">
    <source>
        <dbReference type="ARBA" id="ARBA00022475"/>
    </source>
</evidence>
<dbReference type="Gene3D" id="3.30.70.3040">
    <property type="match status" value="1"/>
</dbReference>
<evidence type="ECO:0000256" key="10">
    <source>
        <dbReference type="ARBA" id="ARBA00023136"/>
    </source>
</evidence>
<dbReference type="InterPro" id="IPR040690">
    <property type="entry name" value="FtsX_ECD"/>
</dbReference>
<dbReference type="Proteomes" id="UP000319502">
    <property type="component" value="Unassembled WGS sequence"/>
</dbReference>
<evidence type="ECO:0000256" key="11">
    <source>
        <dbReference type="ARBA" id="ARBA00023306"/>
    </source>
</evidence>
<protein>
    <recommendedName>
        <fullName evidence="4 12">Cell division protein FtsX</fullName>
    </recommendedName>
</protein>
<comment type="caution">
    <text evidence="16">The sequence shown here is derived from an EMBL/GenBank/DDBJ whole genome shotgun (WGS) entry which is preliminary data.</text>
</comment>
<dbReference type="Pfam" id="PF18075">
    <property type="entry name" value="FtsX_ECD"/>
    <property type="match status" value="1"/>
</dbReference>
<proteinExistence type="inferred from homology"/>
<evidence type="ECO:0000256" key="9">
    <source>
        <dbReference type="ARBA" id="ARBA00022989"/>
    </source>
</evidence>
<keyword evidence="10 12" id="KW-0472">Membrane</keyword>
<evidence type="ECO:0000256" key="1">
    <source>
        <dbReference type="ARBA" id="ARBA00004429"/>
    </source>
</evidence>
<dbReference type="InterPro" id="IPR047590">
    <property type="entry name" value="FtsX_proteobact-type"/>
</dbReference>
<evidence type="ECO:0000259" key="15">
    <source>
        <dbReference type="Pfam" id="PF18075"/>
    </source>
</evidence>
<comment type="subunit">
    <text evidence="3">Forms a membrane-associated complex with FtsE.</text>
</comment>
<evidence type="ECO:0000256" key="4">
    <source>
        <dbReference type="ARBA" id="ARBA00021907"/>
    </source>
</evidence>
<evidence type="ECO:0000256" key="7">
    <source>
        <dbReference type="ARBA" id="ARBA00022618"/>
    </source>
</evidence>
<dbReference type="EMBL" id="VMNK01000016">
    <property type="protein sequence ID" value="TVO52729.1"/>
    <property type="molecule type" value="Genomic_DNA"/>
</dbReference>